<comment type="caution">
    <text evidence="1">The sequence shown here is derived from an EMBL/GenBank/DDBJ whole genome shotgun (WGS) entry which is preliminary data.</text>
</comment>
<dbReference type="InterPro" id="IPR038666">
    <property type="entry name" value="SSP1_head-tail_sf"/>
</dbReference>
<proteinExistence type="predicted"/>
<dbReference type="InterPro" id="IPR008767">
    <property type="entry name" value="Phage_SPP1_head-tail_adaptor"/>
</dbReference>
<evidence type="ECO:0000313" key="2">
    <source>
        <dbReference type="Proteomes" id="UP001597373"/>
    </source>
</evidence>
<reference evidence="2" key="1">
    <citation type="journal article" date="2019" name="Int. J. Syst. Evol. Microbiol.">
        <title>The Global Catalogue of Microorganisms (GCM) 10K type strain sequencing project: providing services to taxonomists for standard genome sequencing and annotation.</title>
        <authorList>
            <consortium name="The Broad Institute Genomics Platform"/>
            <consortium name="The Broad Institute Genome Sequencing Center for Infectious Disease"/>
            <person name="Wu L."/>
            <person name="Ma J."/>
        </authorList>
    </citation>
    <scope>NUCLEOTIDE SEQUENCE [LARGE SCALE GENOMIC DNA]</scope>
    <source>
        <strain evidence="2">KCTC 23707</strain>
    </source>
</reference>
<evidence type="ECO:0000313" key="1">
    <source>
        <dbReference type="EMBL" id="MFD2259876.1"/>
    </source>
</evidence>
<dbReference type="Pfam" id="PF05521">
    <property type="entry name" value="Phage_HCP"/>
    <property type="match status" value="1"/>
</dbReference>
<keyword evidence="2" id="KW-1185">Reference proteome</keyword>
<dbReference type="Proteomes" id="UP001597373">
    <property type="component" value="Unassembled WGS sequence"/>
</dbReference>
<name>A0ABW5DIT3_9HYPH</name>
<gene>
    <name evidence="1" type="ORF">ACFSMZ_08870</name>
</gene>
<dbReference type="EMBL" id="JBHUIR010000029">
    <property type="protein sequence ID" value="MFD2259876.1"/>
    <property type="molecule type" value="Genomic_DNA"/>
</dbReference>
<protein>
    <submittedName>
        <fullName evidence="1">Phage head closure protein</fullName>
    </submittedName>
</protein>
<dbReference type="RefSeq" id="WP_345097678.1">
    <property type="nucleotide sequence ID" value="NZ_BAABGS010000008.1"/>
</dbReference>
<sequence>MKLEYLDPGKLRTELRVERVATVDDGAGGHEETWEEWCVLFGQVEPVRAQSYFGAGQAHERVTHRVVVRWREGLRSGMRFVTDGRRLHIVTLRDLDQRGRYLMCEVREEGQ</sequence>
<dbReference type="NCBIfam" id="TIGR01563">
    <property type="entry name" value="gp16_SPP1"/>
    <property type="match status" value="1"/>
</dbReference>
<organism evidence="1 2">
    <name type="scientific">Chelativorans composti</name>
    <dbReference type="NCBI Taxonomy" id="768533"/>
    <lineage>
        <taxon>Bacteria</taxon>
        <taxon>Pseudomonadati</taxon>
        <taxon>Pseudomonadota</taxon>
        <taxon>Alphaproteobacteria</taxon>
        <taxon>Hyphomicrobiales</taxon>
        <taxon>Phyllobacteriaceae</taxon>
        <taxon>Chelativorans</taxon>
    </lineage>
</organism>
<accession>A0ABW5DIT3</accession>
<dbReference type="Gene3D" id="2.40.10.270">
    <property type="entry name" value="Bacteriophage SPP1 head-tail adaptor protein"/>
    <property type="match status" value="1"/>
</dbReference>